<dbReference type="RefSeq" id="WP_324696293.1">
    <property type="nucleotide sequence ID" value="NZ_JAYMYJ010000124.1"/>
</dbReference>
<reference evidence="4" key="1">
    <citation type="submission" date="2023-07" db="EMBL/GenBank/DDBJ databases">
        <title>The carbon used by Thiothrix.</title>
        <authorList>
            <person name="Chen L."/>
        </authorList>
    </citation>
    <scope>NUCLEOTIDE SEQUENCE [LARGE SCALE GENOMIC DNA]</scope>
</reference>
<evidence type="ECO:0000313" key="3">
    <source>
        <dbReference type="EMBL" id="MEB4592158.1"/>
    </source>
</evidence>
<feature type="domain" description="J" evidence="2">
    <location>
        <begin position="5"/>
        <end position="69"/>
    </location>
</feature>
<dbReference type="PANTHER" id="PTHR43096">
    <property type="entry name" value="DNAJ HOMOLOG 1, MITOCHONDRIAL-RELATED"/>
    <property type="match status" value="1"/>
</dbReference>
<dbReference type="SUPFAM" id="SSF49493">
    <property type="entry name" value="HSP40/DnaJ peptide-binding domain"/>
    <property type="match status" value="2"/>
</dbReference>
<evidence type="ECO:0000259" key="2">
    <source>
        <dbReference type="PROSITE" id="PS50076"/>
    </source>
</evidence>
<sequence>MEYKDYYKILGVERTADQDSIKKAFRRMAAKYHPDRNKEHGAEEHFKEINEANEVLSDPEKRARYDQLGSNWRAGDNVKPPPGWGSSSQFNASFFEDIARKGFGNQSPPSSGFSDFFEGLFGGGFRRNQSAPQPSDGRHPPIQTATIQLDLEDIYRGSNKTIRLPTGNNMQIHIPAGIHGDKKIRLPGKGPNGSDFFLKVKLKEHPLYRIENNDIFMNLPIAPWEAALGETITVPTLAGKISLKIPPGSQSGKKMRLKGRGLPGKEPGDLYIILHVNTPPADTAEQKEYYARMKTLFGWDPRRQLT</sequence>
<dbReference type="InterPro" id="IPR001623">
    <property type="entry name" value="DnaJ_domain"/>
</dbReference>
<dbReference type="Gene3D" id="2.60.260.20">
    <property type="entry name" value="Urease metallochaperone UreE, N-terminal domain"/>
    <property type="match status" value="2"/>
</dbReference>
<dbReference type="Pfam" id="PF00226">
    <property type="entry name" value="DnaJ"/>
    <property type="match status" value="1"/>
</dbReference>
<dbReference type="EMBL" id="JAYMYJ010000124">
    <property type="protein sequence ID" value="MEB4592158.1"/>
    <property type="molecule type" value="Genomic_DNA"/>
</dbReference>
<keyword evidence="4" id="KW-1185">Reference proteome</keyword>
<dbReference type="PANTHER" id="PTHR43096:SF52">
    <property type="entry name" value="DNAJ HOMOLOG 1, MITOCHONDRIAL-RELATED"/>
    <property type="match status" value="1"/>
</dbReference>
<dbReference type="InterPro" id="IPR018253">
    <property type="entry name" value="DnaJ_domain_CS"/>
</dbReference>
<dbReference type="InterPro" id="IPR002939">
    <property type="entry name" value="DnaJ_C"/>
</dbReference>
<evidence type="ECO:0000313" key="4">
    <source>
        <dbReference type="Proteomes" id="UP001308005"/>
    </source>
</evidence>
<dbReference type="Pfam" id="PF01556">
    <property type="entry name" value="DnaJ_C"/>
    <property type="match status" value="1"/>
</dbReference>
<dbReference type="CDD" id="cd10747">
    <property type="entry name" value="DnaJ_C"/>
    <property type="match status" value="1"/>
</dbReference>
<protein>
    <submittedName>
        <fullName evidence="3">DnaJ C-terminal domain-containing protein</fullName>
    </submittedName>
</protein>
<dbReference type="PROSITE" id="PS00636">
    <property type="entry name" value="DNAJ_1"/>
    <property type="match status" value="1"/>
</dbReference>
<dbReference type="CDD" id="cd06257">
    <property type="entry name" value="DnaJ"/>
    <property type="match status" value="1"/>
</dbReference>
<dbReference type="PRINTS" id="PR00625">
    <property type="entry name" value="JDOMAIN"/>
</dbReference>
<dbReference type="Proteomes" id="UP001308005">
    <property type="component" value="Unassembled WGS sequence"/>
</dbReference>
<keyword evidence="1" id="KW-0143">Chaperone</keyword>
<gene>
    <name evidence="3" type="ORF">VSS37_14295</name>
</gene>
<organism evidence="3 4">
    <name type="scientific">Candidatus Thiothrix phosphatis</name>
    <dbReference type="NCBI Taxonomy" id="3112415"/>
    <lineage>
        <taxon>Bacteria</taxon>
        <taxon>Pseudomonadati</taxon>
        <taxon>Pseudomonadota</taxon>
        <taxon>Gammaproteobacteria</taxon>
        <taxon>Thiotrichales</taxon>
        <taxon>Thiotrichaceae</taxon>
        <taxon>Thiothrix</taxon>
    </lineage>
</organism>
<dbReference type="Gene3D" id="1.10.287.110">
    <property type="entry name" value="DnaJ domain"/>
    <property type="match status" value="1"/>
</dbReference>
<dbReference type="SUPFAM" id="SSF46565">
    <property type="entry name" value="Chaperone J-domain"/>
    <property type="match status" value="1"/>
</dbReference>
<dbReference type="InterPro" id="IPR036869">
    <property type="entry name" value="J_dom_sf"/>
</dbReference>
<dbReference type="PROSITE" id="PS50076">
    <property type="entry name" value="DNAJ_2"/>
    <property type="match status" value="1"/>
</dbReference>
<proteinExistence type="predicted"/>
<accession>A0ABU6D1F0</accession>
<evidence type="ECO:0000256" key="1">
    <source>
        <dbReference type="ARBA" id="ARBA00023186"/>
    </source>
</evidence>
<reference evidence="3 4" key="2">
    <citation type="submission" date="2024-01" db="EMBL/GenBank/DDBJ databases">
        <authorList>
            <person name="Xie X."/>
        </authorList>
    </citation>
    <scope>NUCLEOTIDE SEQUENCE [LARGE SCALE GENOMIC DNA]</scope>
    <source>
        <strain evidence="3">SCUT-1</strain>
    </source>
</reference>
<comment type="caution">
    <text evidence="3">The sequence shown here is derived from an EMBL/GenBank/DDBJ whole genome shotgun (WGS) entry which is preliminary data.</text>
</comment>
<name>A0ABU6D1F0_9GAMM</name>
<dbReference type="InterPro" id="IPR008971">
    <property type="entry name" value="HSP40/DnaJ_pept-bd"/>
</dbReference>
<dbReference type="SMART" id="SM00271">
    <property type="entry name" value="DnaJ"/>
    <property type="match status" value="1"/>
</dbReference>